<keyword evidence="2" id="KW-1185">Reference proteome</keyword>
<dbReference type="PROSITE" id="PS51257">
    <property type="entry name" value="PROKAR_LIPOPROTEIN"/>
    <property type="match status" value="1"/>
</dbReference>
<sequence length="79" mass="8591">MDAKNFSTARGYRKGVTPDGVECTFNFYGASGCKGSFVSAGRDADGSNNWVECVRNFVAPNGDQAPEGVSFMYACYERR</sequence>
<organism evidence="1 2">
    <name type="scientific">Zopfia rhizophila CBS 207.26</name>
    <dbReference type="NCBI Taxonomy" id="1314779"/>
    <lineage>
        <taxon>Eukaryota</taxon>
        <taxon>Fungi</taxon>
        <taxon>Dikarya</taxon>
        <taxon>Ascomycota</taxon>
        <taxon>Pezizomycotina</taxon>
        <taxon>Dothideomycetes</taxon>
        <taxon>Dothideomycetes incertae sedis</taxon>
        <taxon>Zopfiaceae</taxon>
        <taxon>Zopfia</taxon>
    </lineage>
</organism>
<gene>
    <name evidence="1" type="ORF">K469DRAFT_716620</name>
</gene>
<protein>
    <submittedName>
        <fullName evidence="1">Uncharacterized protein</fullName>
    </submittedName>
</protein>
<dbReference type="OrthoDB" id="3768322at2759"/>
<reference evidence="1" key="1">
    <citation type="journal article" date="2020" name="Stud. Mycol.">
        <title>101 Dothideomycetes genomes: a test case for predicting lifestyles and emergence of pathogens.</title>
        <authorList>
            <person name="Haridas S."/>
            <person name="Albert R."/>
            <person name="Binder M."/>
            <person name="Bloem J."/>
            <person name="Labutti K."/>
            <person name="Salamov A."/>
            <person name="Andreopoulos B."/>
            <person name="Baker S."/>
            <person name="Barry K."/>
            <person name="Bills G."/>
            <person name="Bluhm B."/>
            <person name="Cannon C."/>
            <person name="Castanera R."/>
            <person name="Culley D."/>
            <person name="Daum C."/>
            <person name="Ezra D."/>
            <person name="Gonzalez J."/>
            <person name="Henrissat B."/>
            <person name="Kuo A."/>
            <person name="Liang C."/>
            <person name="Lipzen A."/>
            <person name="Lutzoni F."/>
            <person name="Magnuson J."/>
            <person name="Mondo S."/>
            <person name="Nolan M."/>
            <person name="Ohm R."/>
            <person name="Pangilinan J."/>
            <person name="Park H.-J."/>
            <person name="Ramirez L."/>
            <person name="Alfaro M."/>
            <person name="Sun H."/>
            <person name="Tritt A."/>
            <person name="Yoshinaga Y."/>
            <person name="Zwiers L.-H."/>
            <person name="Turgeon B."/>
            <person name="Goodwin S."/>
            <person name="Spatafora J."/>
            <person name="Crous P."/>
            <person name="Grigoriev I."/>
        </authorList>
    </citation>
    <scope>NUCLEOTIDE SEQUENCE</scope>
    <source>
        <strain evidence="1">CBS 207.26</strain>
    </source>
</reference>
<proteinExistence type="predicted"/>
<accession>A0A6A6ELU1</accession>
<dbReference type="AlphaFoldDB" id="A0A6A6ELU1"/>
<evidence type="ECO:0000313" key="2">
    <source>
        <dbReference type="Proteomes" id="UP000800200"/>
    </source>
</evidence>
<dbReference type="EMBL" id="ML994615">
    <property type="protein sequence ID" value="KAF2192125.1"/>
    <property type="molecule type" value="Genomic_DNA"/>
</dbReference>
<name>A0A6A6ELU1_9PEZI</name>
<dbReference type="Proteomes" id="UP000800200">
    <property type="component" value="Unassembled WGS sequence"/>
</dbReference>
<evidence type="ECO:0000313" key="1">
    <source>
        <dbReference type="EMBL" id="KAF2192125.1"/>
    </source>
</evidence>